<dbReference type="CDD" id="cd06261">
    <property type="entry name" value="TM_PBP2"/>
    <property type="match status" value="1"/>
</dbReference>
<accession>A0ABW0W313</accession>
<sequence length="285" mass="31331">MKGSTLPINAKTKPRSILPGFGISLGFTIFYLCIIVLIPLAGVFIKTSGLSWDQFWHTVTNARVVASYRISFITAFAAAIVNLVFGLIIAWVLVRYRFPGKKLIDSLVDLPFALPTAVAGIALTAIYAPNGWIGSRLEPLGIKVAFTPLGITIALIFIGLPFVVRTVQPVLQDLEKDTEEAAVMLGAFRWRTFRRIILPELIPPLLTGFALAFARGIGEYGSVVFISGNMPMKTEIAPLLIMTKLEQYDYKGATAIALVMLVASFLLLLLINYLQWRSNRRVVTG</sequence>
<feature type="transmembrane region" description="Helical" evidence="9">
    <location>
        <begin position="252"/>
        <end position="271"/>
    </location>
</feature>
<feature type="transmembrane region" description="Helical" evidence="9">
    <location>
        <begin position="196"/>
        <end position="217"/>
    </location>
</feature>
<dbReference type="Pfam" id="PF00528">
    <property type="entry name" value="BPD_transp_1"/>
    <property type="match status" value="1"/>
</dbReference>
<name>A0ABW0W313_9BACL</name>
<comment type="subunit">
    <text evidence="2">The complex is composed of two ATP-binding proteins (CysA), two transmembrane proteins (CysT and CysW) and a solute-binding protein (CysP).</text>
</comment>
<keyword evidence="5 9" id="KW-1133">Transmembrane helix</keyword>
<keyword evidence="6 9" id="KW-0764">Sulfate transport</keyword>
<evidence type="ECO:0000256" key="6">
    <source>
        <dbReference type="ARBA" id="ARBA00023032"/>
    </source>
</evidence>
<feature type="domain" description="ABC transmembrane type-1" evidence="10">
    <location>
        <begin position="68"/>
        <end position="271"/>
    </location>
</feature>
<evidence type="ECO:0000256" key="2">
    <source>
        <dbReference type="ARBA" id="ARBA00011779"/>
    </source>
</evidence>
<dbReference type="Gene3D" id="1.10.3720.10">
    <property type="entry name" value="MetI-like"/>
    <property type="match status" value="1"/>
</dbReference>
<organism evidence="11 12">
    <name type="scientific">Paenibacillus solisilvae</name>
    <dbReference type="NCBI Taxonomy" id="2486751"/>
    <lineage>
        <taxon>Bacteria</taxon>
        <taxon>Bacillati</taxon>
        <taxon>Bacillota</taxon>
        <taxon>Bacilli</taxon>
        <taxon>Bacillales</taxon>
        <taxon>Paenibacillaceae</taxon>
        <taxon>Paenibacillus</taxon>
    </lineage>
</organism>
<feature type="transmembrane region" description="Helical" evidence="9">
    <location>
        <begin position="140"/>
        <end position="164"/>
    </location>
</feature>
<keyword evidence="3 9" id="KW-0813">Transport</keyword>
<keyword evidence="7 9" id="KW-0472">Membrane</keyword>
<dbReference type="SUPFAM" id="SSF161098">
    <property type="entry name" value="MetI-like"/>
    <property type="match status" value="1"/>
</dbReference>
<dbReference type="InterPro" id="IPR000515">
    <property type="entry name" value="MetI-like"/>
</dbReference>
<reference evidence="12" key="1">
    <citation type="journal article" date="2019" name="Int. J. Syst. Evol. Microbiol.">
        <title>The Global Catalogue of Microorganisms (GCM) 10K type strain sequencing project: providing services to taxonomists for standard genome sequencing and annotation.</title>
        <authorList>
            <consortium name="The Broad Institute Genomics Platform"/>
            <consortium name="The Broad Institute Genome Sequencing Center for Infectious Disease"/>
            <person name="Wu L."/>
            <person name="Ma J."/>
        </authorList>
    </citation>
    <scope>NUCLEOTIDE SEQUENCE [LARGE SCALE GENOMIC DNA]</scope>
    <source>
        <strain evidence="12">CGMCC 1.3240</strain>
    </source>
</reference>
<keyword evidence="4 9" id="KW-0812">Transmembrane</keyword>
<gene>
    <name evidence="11" type="primary">cysT</name>
    <name evidence="11" type="ORF">ACFPYJ_25535</name>
</gene>
<comment type="subcellular location">
    <subcellularLocation>
        <location evidence="1">Membrane</location>
        <topology evidence="1">Multi-pass membrane protein</topology>
    </subcellularLocation>
</comment>
<dbReference type="Proteomes" id="UP001596047">
    <property type="component" value="Unassembled WGS sequence"/>
</dbReference>
<protein>
    <recommendedName>
        <fullName evidence="9">Sulfate transport system permease protein CysT</fullName>
    </recommendedName>
</protein>
<dbReference type="InterPro" id="IPR011865">
    <property type="entry name" value="CysT_permease"/>
</dbReference>
<dbReference type="PANTHER" id="PTHR30406">
    <property type="entry name" value="SULFATE TRANSPORT SYSTEM PERMEASE PROTEIN"/>
    <property type="match status" value="1"/>
</dbReference>
<dbReference type="NCBIfam" id="TIGR02139">
    <property type="entry name" value="permease_CysT"/>
    <property type="match status" value="1"/>
</dbReference>
<dbReference type="EMBL" id="JBHSOW010000096">
    <property type="protein sequence ID" value="MFC5652417.1"/>
    <property type="molecule type" value="Genomic_DNA"/>
</dbReference>
<dbReference type="InterPro" id="IPR005667">
    <property type="entry name" value="Sulph_transpt2"/>
</dbReference>
<dbReference type="NCBIfam" id="TIGR00969">
    <property type="entry name" value="3a0106s02"/>
    <property type="match status" value="1"/>
</dbReference>
<evidence type="ECO:0000313" key="11">
    <source>
        <dbReference type="EMBL" id="MFC5652417.1"/>
    </source>
</evidence>
<proteinExistence type="inferred from homology"/>
<feature type="transmembrane region" description="Helical" evidence="9">
    <location>
        <begin position="106"/>
        <end position="128"/>
    </location>
</feature>
<dbReference type="PANTHER" id="PTHR30406:SF8">
    <property type="entry name" value="SULFATE TRANSPORT SYSTEM PERMEASE PROTEIN CYST"/>
    <property type="match status" value="1"/>
</dbReference>
<comment type="caution">
    <text evidence="9">Lacks conserved residue(s) required for the propagation of feature annotation.</text>
</comment>
<feature type="transmembrane region" description="Helical" evidence="9">
    <location>
        <begin position="65"/>
        <end position="94"/>
    </location>
</feature>
<feature type="transmembrane region" description="Helical" evidence="9">
    <location>
        <begin position="21"/>
        <end position="45"/>
    </location>
</feature>
<comment type="function">
    <text evidence="8">Part of the ABC transporter complex CysAWTP (TC 3.A.1.6.1) involved in sulfate/thiosulfate import. Probably responsible for the translocation of the substrate across the membrane.</text>
</comment>
<comment type="function">
    <text evidence="9">Part of the ABC transporter complex (TC 3.A.1.6.1) involved in sulfate/thiosulfate import.</text>
</comment>
<evidence type="ECO:0000256" key="5">
    <source>
        <dbReference type="ARBA" id="ARBA00022989"/>
    </source>
</evidence>
<evidence type="ECO:0000256" key="9">
    <source>
        <dbReference type="RuleBase" id="RU366001"/>
    </source>
</evidence>
<evidence type="ECO:0000256" key="1">
    <source>
        <dbReference type="ARBA" id="ARBA00004141"/>
    </source>
</evidence>
<keyword evidence="12" id="KW-1185">Reference proteome</keyword>
<evidence type="ECO:0000256" key="7">
    <source>
        <dbReference type="ARBA" id="ARBA00023136"/>
    </source>
</evidence>
<dbReference type="InterPro" id="IPR035906">
    <property type="entry name" value="MetI-like_sf"/>
</dbReference>
<evidence type="ECO:0000256" key="8">
    <source>
        <dbReference type="ARBA" id="ARBA00025323"/>
    </source>
</evidence>
<dbReference type="RefSeq" id="WP_379191054.1">
    <property type="nucleotide sequence ID" value="NZ_JBHSOW010000096.1"/>
</dbReference>
<evidence type="ECO:0000256" key="3">
    <source>
        <dbReference type="ARBA" id="ARBA00022448"/>
    </source>
</evidence>
<comment type="similarity">
    <text evidence="9">Belongs to the binding-protein-dependent transport system permease family. CysTW subfamily.</text>
</comment>
<evidence type="ECO:0000259" key="10">
    <source>
        <dbReference type="PROSITE" id="PS50928"/>
    </source>
</evidence>
<dbReference type="PROSITE" id="PS50928">
    <property type="entry name" value="ABC_TM1"/>
    <property type="match status" value="1"/>
</dbReference>
<evidence type="ECO:0000313" key="12">
    <source>
        <dbReference type="Proteomes" id="UP001596047"/>
    </source>
</evidence>
<comment type="caution">
    <text evidence="11">The sequence shown here is derived from an EMBL/GenBank/DDBJ whole genome shotgun (WGS) entry which is preliminary data.</text>
</comment>
<evidence type="ECO:0000256" key="4">
    <source>
        <dbReference type="ARBA" id="ARBA00022692"/>
    </source>
</evidence>